<comment type="caution">
    <text evidence="7">The sequence shown here is derived from an EMBL/GenBank/DDBJ whole genome shotgun (WGS) entry which is preliminary data.</text>
</comment>
<keyword evidence="8" id="KW-1185">Reference proteome</keyword>
<evidence type="ECO:0000256" key="1">
    <source>
        <dbReference type="ARBA" id="ARBA00022617"/>
    </source>
</evidence>
<proteinExistence type="predicted"/>
<organism evidence="7 8">
    <name type="scientific">Halochromatium glycolicum</name>
    <dbReference type="NCBI Taxonomy" id="85075"/>
    <lineage>
        <taxon>Bacteria</taxon>
        <taxon>Pseudomonadati</taxon>
        <taxon>Pseudomonadota</taxon>
        <taxon>Gammaproteobacteria</taxon>
        <taxon>Chromatiales</taxon>
        <taxon>Chromatiaceae</taxon>
        <taxon>Halochromatium</taxon>
    </lineage>
</organism>
<reference evidence="7" key="2">
    <citation type="journal article" date="2020" name="Microorganisms">
        <title>Osmotic Adaptation and Compatible Solute Biosynthesis of Phototrophic Bacteria as Revealed from Genome Analyses.</title>
        <authorList>
            <person name="Imhoff J.F."/>
            <person name="Rahn T."/>
            <person name="Kunzel S."/>
            <person name="Keller A."/>
            <person name="Neulinger S.C."/>
        </authorList>
    </citation>
    <scope>NUCLEOTIDE SEQUENCE</scope>
    <source>
        <strain evidence="7">DSM 11080</strain>
    </source>
</reference>
<dbReference type="InterPro" id="IPR036909">
    <property type="entry name" value="Cyt_c-like_dom_sf"/>
</dbReference>
<dbReference type="AlphaFoldDB" id="A0AAJ0U5T4"/>
<feature type="domain" description="Cytochrome c" evidence="6">
    <location>
        <begin position="31"/>
        <end position="121"/>
    </location>
</feature>
<dbReference type="Proteomes" id="UP001296776">
    <property type="component" value="Unassembled WGS sequence"/>
</dbReference>
<keyword evidence="3 4" id="KW-0408">Iron</keyword>
<evidence type="ECO:0000256" key="3">
    <source>
        <dbReference type="ARBA" id="ARBA00023004"/>
    </source>
</evidence>
<keyword evidence="2 4" id="KW-0479">Metal-binding</keyword>
<accession>A0AAJ0U5T4</accession>
<gene>
    <name evidence="7" type="ORF">CKO40_14995</name>
</gene>
<evidence type="ECO:0000313" key="7">
    <source>
        <dbReference type="EMBL" id="MBK1705825.1"/>
    </source>
</evidence>
<evidence type="ECO:0000256" key="2">
    <source>
        <dbReference type="ARBA" id="ARBA00022723"/>
    </source>
</evidence>
<dbReference type="GO" id="GO:0020037">
    <property type="term" value="F:heme binding"/>
    <property type="evidence" value="ECO:0007669"/>
    <property type="project" value="InterPro"/>
</dbReference>
<evidence type="ECO:0000256" key="4">
    <source>
        <dbReference type="PROSITE-ProRule" id="PRU00433"/>
    </source>
</evidence>
<protein>
    <recommendedName>
        <fullName evidence="6">Cytochrome c domain-containing protein</fullName>
    </recommendedName>
</protein>
<feature type="signal peptide" evidence="5">
    <location>
        <begin position="1"/>
        <end position="26"/>
    </location>
</feature>
<keyword evidence="5" id="KW-0732">Signal</keyword>
<dbReference type="Pfam" id="PF00034">
    <property type="entry name" value="Cytochrom_C"/>
    <property type="match status" value="1"/>
</dbReference>
<dbReference type="PROSITE" id="PS51007">
    <property type="entry name" value="CYTC"/>
    <property type="match status" value="1"/>
</dbReference>
<evidence type="ECO:0000259" key="6">
    <source>
        <dbReference type="PROSITE" id="PS51007"/>
    </source>
</evidence>
<name>A0AAJ0U5T4_9GAMM</name>
<dbReference type="GO" id="GO:0009055">
    <property type="term" value="F:electron transfer activity"/>
    <property type="evidence" value="ECO:0007669"/>
    <property type="project" value="InterPro"/>
</dbReference>
<sequence length="121" mass="12766">MISMKTSLPMMSFLTLLVASQTTVKAEEDSLQGQQGADLFKFHGCVNCHGADGKSPVSKMVPELAGKPAGELYSKATKILSGEGESDEAKLMHAAFYSPSSCDAPPTDAQIKSITAWLAAQ</sequence>
<evidence type="ECO:0000256" key="5">
    <source>
        <dbReference type="SAM" id="SignalP"/>
    </source>
</evidence>
<dbReference type="SUPFAM" id="SSF46626">
    <property type="entry name" value="Cytochrome c"/>
    <property type="match status" value="1"/>
</dbReference>
<reference evidence="7" key="1">
    <citation type="submission" date="2017-08" db="EMBL/GenBank/DDBJ databases">
        <authorList>
            <person name="Imhoff J.F."/>
            <person name="Rahn T."/>
            <person name="Kuenzel S."/>
            <person name="Neulinger S.C."/>
        </authorList>
    </citation>
    <scope>NUCLEOTIDE SEQUENCE</scope>
    <source>
        <strain evidence="7">DSM 11080</strain>
    </source>
</reference>
<feature type="chain" id="PRO_5042505274" description="Cytochrome c domain-containing protein" evidence="5">
    <location>
        <begin position="27"/>
        <end position="121"/>
    </location>
</feature>
<dbReference type="EMBL" id="NRSJ01000028">
    <property type="protein sequence ID" value="MBK1705825.1"/>
    <property type="molecule type" value="Genomic_DNA"/>
</dbReference>
<dbReference type="GO" id="GO:0046872">
    <property type="term" value="F:metal ion binding"/>
    <property type="evidence" value="ECO:0007669"/>
    <property type="project" value="UniProtKB-KW"/>
</dbReference>
<evidence type="ECO:0000313" key="8">
    <source>
        <dbReference type="Proteomes" id="UP001296776"/>
    </source>
</evidence>
<dbReference type="Gene3D" id="1.10.760.10">
    <property type="entry name" value="Cytochrome c-like domain"/>
    <property type="match status" value="1"/>
</dbReference>
<keyword evidence="1 4" id="KW-0349">Heme</keyword>
<dbReference type="InterPro" id="IPR009056">
    <property type="entry name" value="Cyt_c-like_dom"/>
</dbReference>